<dbReference type="EMBL" id="JASGBP010000003">
    <property type="protein sequence ID" value="MDI9257300.1"/>
    <property type="molecule type" value="Genomic_DNA"/>
</dbReference>
<protein>
    <submittedName>
        <fullName evidence="1">Uncharacterized protein</fullName>
    </submittedName>
</protein>
<evidence type="ECO:0000313" key="1">
    <source>
        <dbReference type="EMBL" id="MDI9257300.1"/>
    </source>
</evidence>
<comment type="caution">
    <text evidence="1">The sequence shown here is derived from an EMBL/GenBank/DDBJ whole genome shotgun (WGS) entry which is preliminary data.</text>
</comment>
<name>A0ABT6XQD4_9FLAO</name>
<gene>
    <name evidence="1" type="ORF">QHT84_07715</name>
</gene>
<accession>A0ABT6XQD4</accession>
<evidence type="ECO:0000313" key="2">
    <source>
        <dbReference type="Proteomes" id="UP001230035"/>
    </source>
</evidence>
<dbReference type="RefSeq" id="WP_283238981.1">
    <property type="nucleotide sequence ID" value="NZ_JASGBP010000003.1"/>
</dbReference>
<dbReference type="Proteomes" id="UP001230035">
    <property type="component" value="Unassembled WGS sequence"/>
</dbReference>
<proteinExistence type="predicted"/>
<keyword evidence="2" id="KW-1185">Reference proteome</keyword>
<organism evidence="1 2">
    <name type="scientific">Flavobacterium sedimenticola</name>
    <dbReference type="NCBI Taxonomy" id="3043286"/>
    <lineage>
        <taxon>Bacteria</taxon>
        <taxon>Pseudomonadati</taxon>
        <taxon>Bacteroidota</taxon>
        <taxon>Flavobacteriia</taxon>
        <taxon>Flavobacteriales</taxon>
        <taxon>Flavobacteriaceae</taxon>
        <taxon>Flavobacterium</taxon>
    </lineage>
</organism>
<reference evidence="1 2" key="1">
    <citation type="submission" date="2023-05" db="EMBL/GenBank/DDBJ databases">
        <title>Flavobacterium sedimenti sp. nov., isolated from the sediment.</title>
        <authorList>
            <person name="Wu N."/>
        </authorList>
    </citation>
    <scope>NUCLEOTIDE SEQUENCE [LARGE SCALE GENOMIC DNA]</scope>
    <source>
        <strain evidence="1 2">YZ-48</strain>
    </source>
</reference>
<sequence>MITQTHTLILSTPKLDLPFNPNVVELINSLVHNNLCNIEYFGGELDNQADYVDDSEQDRIDSTTFITLHFDQNTTDEVDYNLNEESVLNLILNVISENQIREVIVDDKDVEIYIY</sequence>